<dbReference type="Gene3D" id="3.30.420.10">
    <property type="entry name" value="Ribonuclease H-like superfamily/Ribonuclease H"/>
    <property type="match status" value="1"/>
</dbReference>
<dbReference type="CDD" id="cd06127">
    <property type="entry name" value="DEDDh"/>
    <property type="match status" value="1"/>
</dbReference>
<accession>A0A4R5UPV2</accession>
<dbReference type="Pfam" id="PF00929">
    <property type="entry name" value="RNase_T"/>
    <property type="match status" value="1"/>
</dbReference>
<dbReference type="AlphaFoldDB" id="A0A4R5UPV2"/>
<comment type="caution">
    <text evidence="2">The sequence shown here is derived from an EMBL/GenBank/DDBJ whole genome shotgun (WGS) entry which is preliminary data.</text>
</comment>
<dbReference type="GO" id="GO:0004527">
    <property type="term" value="F:exonuclease activity"/>
    <property type="evidence" value="ECO:0007669"/>
    <property type="project" value="UniProtKB-ARBA"/>
</dbReference>
<feature type="domain" description="Exonuclease" evidence="1">
    <location>
        <begin position="28"/>
        <end position="199"/>
    </location>
</feature>
<gene>
    <name evidence="2" type="ORF">E2F50_06265</name>
</gene>
<dbReference type="InterPro" id="IPR036397">
    <property type="entry name" value="RNaseH_sf"/>
</dbReference>
<sequence length="272" mass="30656">MRNNRSWISICNGPDQRRKWPIEPFPPTVRVIDLETGGTGLNDVCEIGWQDVVMGKDGKWHVTEERGALLVNPGRPISADTMAVHHILDAQVADAPLWKEIASKVLRPAGCLEALAAHRAAFEQRYCTPRLTGGTPWICTWKCALRLWPDLPRFSNQMLRYQRMPVGLVHDIGLPAHRAMPDAYVSAHHLRDMLNETSLDQLLAWSSEPGLLPRVPSGPDRGKRWDSLADETLQDFARDRDADIRFSAQTELACRGDRSEPRTIEPAQKSFL</sequence>
<organism evidence="2 3">
    <name type="scientific">Rhizobium deserti</name>
    <dbReference type="NCBI Taxonomy" id="2547961"/>
    <lineage>
        <taxon>Bacteria</taxon>
        <taxon>Pseudomonadati</taxon>
        <taxon>Pseudomonadota</taxon>
        <taxon>Alphaproteobacteria</taxon>
        <taxon>Hyphomicrobiales</taxon>
        <taxon>Rhizobiaceae</taxon>
        <taxon>Rhizobium/Agrobacterium group</taxon>
        <taxon>Rhizobium</taxon>
    </lineage>
</organism>
<dbReference type="OrthoDB" id="7822240at2"/>
<dbReference type="GO" id="GO:0006259">
    <property type="term" value="P:DNA metabolic process"/>
    <property type="evidence" value="ECO:0007669"/>
    <property type="project" value="UniProtKB-ARBA"/>
</dbReference>
<keyword evidence="3" id="KW-1185">Reference proteome</keyword>
<dbReference type="InterPro" id="IPR013520">
    <property type="entry name" value="Ribonucl_H"/>
</dbReference>
<dbReference type="EMBL" id="SMTL01000001">
    <property type="protein sequence ID" value="TDK39824.1"/>
    <property type="molecule type" value="Genomic_DNA"/>
</dbReference>
<dbReference type="InterPro" id="IPR012337">
    <property type="entry name" value="RNaseH-like_sf"/>
</dbReference>
<dbReference type="GO" id="GO:0003676">
    <property type="term" value="F:nucleic acid binding"/>
    <property type="evidence" value="ECO:0007669"/>
    <property type="project" value="InterPro"/>
</dbReference>
<dbReference type="SUPFAM" id="SSF53098">
    <property type="entry name" value="Ribonuclease H-like"/>
    <property type="match status" value="1"/>
</dbReference>
<dbReference type="SMART" id="SM00479">
    <property type="entry name" value="EXOIII"/>
    <property type="match status" value="1"/>
</dbReference>
<reference evidence="2 3" key="1">
    <citation type="submission" date="2019-03" db="EMBL/GenBank/DDBJ databases">
        <title>Rhizobium sp. nov., an bacterium isolated from biocrust in Mu Us Desert.</title>
        <authorList>
            <person name="Lixiong L."/>
        </authorList>
    </citation>
    <scope>NUCLEOTIDE SEQUENCE [LARGE SCALE GENOMIC DNA]</scope>
    <source>
        <strain evidence="2 3">SPY-1</strain>
    </source>
</reference>
<evidence type="ECO:0000313" key="2">
    <source>
        <dbReference type="EMBL" id="TDK39824.1"/>
    </source>
</evidence>
<evidence type="ECO:0000259" key="1">
    <source>
        <dbReference type="SMART" id="SM00479"/>
    </source>
</evidence>
<dbReference type="Proteomes" id="UP000295238">
    <property type="component" value="Unassembled WGS sequence"/>
</dbReference>
<name>A0A4R5UPV2_9HYPH</name>
<evidence type="ECO:0000313" key="3">
    <source>
        <dbReference type="Proteomes" id="UP000295238"/>
    </source>
</evidence>
<proteinExistence type="predicted"/>
<protein>
    <submittedName>
        <fullName evidence="2">DNA polymerase III subunit epsilon</fullName>
    </submittedName>
</protein>